<evidence type="ECO:0000256" key="1">
    <source>
        <dbReference type="SAM" id="MobiDB-lite"/>
    </source>
</evidence>
<evidence type="ECO:0000313" key="2">
    <source>
        <dbReference type="Proteomes" id="UP000887565"/>
    </source>
</evidence>
<accession>A0A915IV10</accession>
<organism evidence="2 3">
    <name type="scientific">Romanomermis culicivorax</name>
    <name type="common">Nematode worm</name>
    <dbReference type="NCBI Taxonomy" id="13658"/>
    <lineage>
        <taxon>Eukaryota</taxon>
        <taxon>Metazoa</taxon>
        <taxon>Ecdysozoa</taxon>
        <taxon>Nematoda</taxon>
        <taxon>Enoplea</taxon>
        <taxon>Dorylaimia</taxon>
        <taxon>Mermithida</taxon>
        <taxon>Mermithoidea</taxon>
        <taxon>Mermithidae</taxon>
        <taxon>Romanomermis</taxon>
    </lineage>
</organism>
<evidence type="ECO:0000313" key="3">
    <source>
        <dbReference type="WBParaSite" id="nRc.2.0.1.t17903-RA"/>
    </source>
</evidence>
<keyword evidence="2" id="KW-1185">Reference proteome</keyword>
<protein>
    <submittedName>
        <fullName evidence="3">Uncharacterized protein</fullName>
    </submittedName>
</protein>
<dbReference type="WBParaSite" id="nRc.2.0.1.t17903-RA">
    <property type="protein sequence ID" value="nRc.2.0.1.t17903-RA"/>
    <property type="gene ID" value="nRc.2.0.1.g17903"/>
</dbReference>
<feature type="region of interest" description="Disordered" evidence="1">
    <location>
        <begin position="1"/>
        <end position="53"/>
    </location>
</feature>
<sequence length="92" mass="10246">MDDKAMSQPMPSAQAGTLTPLDKEICENRAQSKSIKAAPRELPSATRAPKANPVRFPTAKAALKLVHFSYSDRHCTVFQAFWHLVHGNVNEW</sequence>
<reference evidence="3" key="1">
    <citation type="submission" date="2022-11" db="UniProtKB">
        <authorList>
            <consortium name="WormBaseParasite"/>
        </authorList>
    </citation>
    <scope>IDENTIFICATION</scope>
</reference>
<dbReference type="AlphaFoldDB" id="A0A915IV10"/>
<name>A0A915IV10_ROMCU</name>
<proteinExistence type="predicted"/>
<dbReference type="Proteomes" id="UP000887565">
    <property type="component" value="Unplaced"/>
</dbReference>